<sequence length="92" mass="10486">MDPRQSYYNTWLARSELPKESLFRTRWWPLAFERAGNGLRSRNFLHWSQPGFPSLTAALPDATVSVKTLQVAEPSPGSGIVTHYRAERVVAR</sequence>
<dbReference type="HOGENOM" id="CLU_2414362_0_0_1"/>
<dbReference type="RefSeq" id="XP_003889722.1">
    <property type="nucleotide sequence ID" value="XM_003889673.1"/>
</dbReference>
<dbReference type="VEuPathDB" id="FungiDB:PGTG_21569"/>
<protein>
    <submittedName>
        <fullName evidence="1">Uncharacterized protein</fullName>
    </submittedName>
</protein>
<dbReference type="KEGG" id="pgr:PGTG_21569"/>
<dbReference type="GeneID" id="13542808"/>
<evidence type="ECO:0000313" key="2">
    <source>
        <dbReference type="Proteomes" id="UP000008783"/>
    </source>
</evidence>
<gene>
    <name evidence="1" type="ORF">PGTG_21569</name>
</gene>
<proteinExistence type="predicted"/>
<dbReference type="Proteomes" id="UP000008783">
    <property type="component" value="Unassembled WGS sequence"/>
</dbReference>
<name>H6QS02_PUCGT</name>
<dbReference type="AlphaFoldDB" id="H6QS02"/>
<evidence type="ECO:0000313" key="1">
    <source>
        <dbReference type="EMBL" id="EHS63437.1"/>
    </source>
</evidence>
<dbReference type="InParanoid" id="H6QS02"/>
<accession>H6QS02</accession>
<dbReference type="EMBL" id="DS178287">
    <property type="protein sequence ID" value="EHS63437.1"/>
    <property type="molecule type" value="Genomic_DNA"/>
</dbReference>
<organism evidence="1 2">
    <name type="scientific">Puccinia graminis f. sp. tritici (strain CRL 75-36-700-3 / race SCCL)</name>
    <name type="common">Black stem rust fungus</name>
    <dbReference type="NCBI Taxonomy" id="418459"/>
    <lineage>
        <taxon>Eukaryota</taxon>
        <taxon>Fungi</taxon>
        <taxon>Dikarya</taxon>
        <taxon>Basidiomycota</taxon>
        <taxon>Pucciniomycotina</taxon>
        <taxon>Pucciniomycetes</taxon>
        <taxon>Pucciniales</taxon>
        <taxon>Pucciniaceae</taxon>
        <taxon>Puccinia</taxon>
    </lineage>
</organism>
<reference evidence="2" key="1">
    <citation type="journal article" date="2011" name="Proc. Natl. Acad. Sci. U.S.A.">
        <title>Obligate biotrophy features unraveled by the genomic analysis of rust fungi.</title>
        <authorList>
            <person name="Duplessis S."/>
            <person name="Cuomo C.A."/>
            <person name="Lin Y.-C."/>
            <person name="Aerts A."/>
            <person name="Tisserant E."/>
            <person name="Veneault-Fourrey C."/>
            <person name="Joly D.L."/>
            <person name="Hacquard S."/>
            <person name="Amselem J."/>
            <person name="Cantarel B.L."/>
            <person name="Chiu R."/>
            <person name="Coutinho P.M."/>
            <person name="Feau N."/>
            <person name="Field M."/>
            <person name="Frey P."/>
            <person name="Gelhaye E."/>
            <person name="Goldberg J."/>
            <person name="Grabherr M.G."/>
            <person name="Kodira C.D."/>
            <person name="Kohler A."/>
            <person name="Kuees U."/>
            <person name="Lindquist E.A."/>
            <person name="Lucas S.M."/>
            <person name="Mago R."/>
            <person name="Mauceli E."/>
            <person name="Morin E."/>
            <person name="Murat C."/>
            <person name="Pangilinan J.L."/>
            <person name="Park R."/>
            <person name="Pearson M."/>
            <person name="Quesneville H."/>
            <person name="Rouhier N."/>
            <person name="Sakthikumar S."/>
            <person name="Salamov A.A."/>
            <person name="Schmutz J."/>
            <person name="Selles B."/>
            <person name="Shapiro H."/>
            <person name="Tanguay P."/>
            <person name="Tuskan G.A."/>
            <person name="Henrissat B."/>
            <person name="Van de Peer Y."/>
            <person name="Rouze P."/>
            <person name="Ellis J.G."/>
            <person name="Dodds P.N."/>
            <person name="Schein J.E."/>
            <person name="Zhong S."/>
            <person name="Hamelin R.C."/>
            <person name="Grigoriev I.V."/>
            <person name="Szabo L.J."/>
            <person name="Martin F."/>
        </authorList>
    </citation>
    <scope>NUCLEOTIDE SEQUENCE [LARGE SCALE GENOMIC DNA]</scope>
    <source>
        <strain evidence="2">CRL 75-36-700-3 / race SCCL</strain>
    </source>
</reference>
<keyword evidence="2" id="KW-1185">Reference proteome</keyword>